<reference evidence="5" key="1">
    <citation type="journal article" date="2021" name="J Fungi (Basel)">
        <title>Genomic and Metabolomic Analyses of the Marine Fungus Emericellopsis cladophorae: Insights into Saltwater Adaptability Mechanisms and Its Biosynthetic Potential.</title>
        <authorList>
            <person name="Goncalves M.F.M."/>
            <person name="Hilario S."/>
            <person name="Van de Peer Y."/>
            <person name="Esteves A.C."/>
            <person name="Alves A."/>
        </authorList>
    </citation>
    <scope>NUCLEOTIDE SEQUENCE</scope>
    <source>
        <strain evidence="5">MUM 19.33</strain>
    </source>
</reference>
<gene>
    <name evidence="5" type="ORF">J7T54_004255</name>
</gene>
<dbReference type="PANTHER" id="PTHR24198:SF165">
    <property type="entry name" value="ANKYRIN REPEAT-CONTAINING PROTEIN-RELATED"/>
    <property type="match status" value="1"/>
</dbReference>
<organism evidence="5 6">
    <name type="scientific">Emericellopsis cladophorae</name>
    <dbReference type="NCBI Taxonomy" id="2686198"/>
    <lineage>
        <taxon>Eukaryota</taxon>
        <taxon>Fungi</taxon>
        <taxon>Dikarya</taxon>
        <taxon>Ascomycota</taxon>
        <taxon>Pezizomycotina</taxon>
        <taxon>Sordariomycetes</taxon>
        <taxon>Hypocreomycetidae</taxon>
        <taxon>Hypocreales</taxon>
        <taxon>Bionectriaceae</taxon>
        <taxon>Emericellopsis</taxon>
    </lineage>
</organism>
<evidence type="ECO:0000256" key="3">
    <source>
        <dbReference type="PROSITE-ProRule" id="PRU00023"/>
    </source>
</evidence>
<feature type="repeat" description="ANK" evidence="3">
    <location>
        <begin position="387"/>
        <end position="419"/>
    </location>
</feature>
<feature type="repeat" description="ANK" evidence="3">
    <location>
        <begin position="354"/>
        <end position="386"/>
    </location>
</feature>
<dbReference type="AlphaFoldDB" id="A0A9P9XT41"/>
<dbReference type="SUPFAM" id="SSF48403">
    <property type="entry name" value="Ankyrin repeat"/>
    <property type="match status" value="1"/>
</dbReference>
<dbReference type="Proteomes" id="UP001055219">
    <property type="component" value="Unassembled WGS sequence"/>
</dbReference>
<dbReference type="PANTHER" id="PTHR24198">
    <property type="entry name" value="ANKYRIN REPEAT AND PROTEIN KINASE DOMAIN-CONTAINING PROTEIN"/>
    <property type="match status" value="1"/>
</dbReference>
<dbReference type="SMART" id="SM00248">
    <property type="entry name" value="ANK"/>
    <property type="match status" value="4"/>
</dbReference>
<dbReference type="EMBL" id="JAGIXG020000232">
    <property type="protein sequence ID" value="KAI6777534.1"/>
    <property type="molecule type" value="Genomic_DNA"/>
</dbReference>
<dbReference type="PRINTS" id="PR01415">
    <property type="entry name" value="ANKYRIN"/>
</dbReference>
<feature type="non-terminal residue" evidence="5">
    <location>
        <position position="1"/>
    </location>
</feature>
<keyword evidence="6" id="KW-1185">Reference proteome</keyword>
<reference evidence="5" key="2">
    <citation type="submission" date="2022-07" db="EMBL/GenBank/DDBJ databases">
        <authorList>
            <person name="Goncalves M.F.M."/>
            <person name="Hilario S."/>
            <person name="Van De Peer Y."/>
            <person name="Esteves A.C."/>
            <person name="Alves A."/>
        </authorList>
    </citation>
    <scope>NUCLEOTIDE SEQUENCE</scope>
    <source>
        <strain evidence="5">MUM 19.33</strain>
    </source>
</reference>
<dbReference type="Gene3D" id="1.25.40.20">
    <property type="entry name" value="Ankyrin repeat-containing domain"/>
    <property type="match status" value="2"/>
</dbReference>
<evidence type="ECO:0000313" key="6">
    <source>
        <dbReference type="Proteomes" id="UP001055219"/>
    </source>
</evidence>
<dbReference type="PROSITE" id="PS50297">
    <property type="entry name" value="ANK_REP_REGION"/>
    <property type="match status" value="3"/>
</dbReference>
<sequence>MYRSLLVQLLKAFPYLQSVLDDTDIVPRSQQDCPNINALKELLRSAVTALGQRSFTSFIDALDECDEQEVRDMVEFFEDLAEITTEGGIQFRVCFSSRPYPYIDMHRGALLVLEDELGHGDDLAEYVKTRLKIHSRSLLAELQSQILDKAAGIFMWIVLVVDILNEESRQGALALRTRLAGIPPKLSDLFRSILARDEKEPERLLICILWVLCAKRPLSPGEFRHAVWAGLLDQRLSDPDLPDNTDQDAVALVTSSSKGLVEVTKSKQPTVQFIHESSKRESAACIPGETYGYPFFAALAGGHKVTAAALLGLPSMTCDGVDIFEVARALANGHGPLAQLLLNNGADFNARDKFGRTELMLASQDGHEEVARLLIEKGADVHARDSDGRTALIWASEKGHEAVARLLIDKGADVNAQTNNKGTALIWASENEHEAVARLLIDKGADVHARDSDGRTALIWAS</sequence>
<dbReference type="Pfam" id="PF12796">
    <property type="entry name" value="Ank_2"/>
    <property type="match status" value="1"/>
</dbReference>
<dbReference type="PROSITE" id="PS50088">
    <property type="entry name" value="ANK_REPEAT"/>
    <property type="match status" value="4"/>
</dbReference>
<dbReference type="RefSeq" id="XP_051358390.1">
    <property type="nucleotide sequence ID" value="XM_051510739.1"/>
</dbReference>
<dbReference type="InterPro" id="IPR036770">
    <property type="entry name" value="Ankyrin_rpt-contain_sf"/>
</dbReference>
<dbReference type="InterPro" id="IPR002110">
    <property type="entry name" value="Ankyrin_rpt"/>
</dbReference>
<feature type="repeat" description="ANK" evidence="3">
    <location>
        <begin position="329"/>
        <end position="353"/>
    </location>
</feature>
<keyword evidence="2 3" id="KW-0040">ANK repeat</keyword>
<dbReference type="OrthoDB" id="194358at2759"/>
<evidence type="ECO:0000256" key="2">
    <source>
        <dbReference type="ARBA" id="ARBA00023043"/>
    </source>
</evidence>
<feature type="repeat" description="ANK" evidence="3">
    <location>
        <begin position="420"/>
        <end position="452"/>
    </location>
</feature>
<name>A0A9P9XT41_9HYPO</name>
<feature type="domain" description="Nephrocystin 3-like N-terminal" evidence="4">
    <location>
        <begin position="1"/>
        <end position="98"/>
    </location>
</feature>
<evidence type="ECO:0000313" key="5">
    <source>
        <dbReference type="EMBL" id="KAI6777534.1"/>
    </source>
</evidence>
<dbReference type="Pfam" id="PF24883">
    <property type="entry name" value="NPHP3_N"/>
    <property type="match status" value="1"/>
</dbReference>
<keyword evidence="1" id="KW-0677">Repeat</keyword>
<proteinExistence type="predicted"/>
<evidence type="ECO:0000259" key="4">
    <source>
        <dbReference type="Pfam" id="PF24883"/>
    </source>
</evidence>
<dbReference type="GeneID" id="75830743"/>
<protein>
    <recommendedName>
        <fullName evidence="4">Nephrocystin 3-like N-terminal domain-containing protein</fullName>
    </recommendedName>
</protein>
<dbReference type="InterPro" id="IPR056884">
    <property type="entry name" value="NPHP3-like_N"/>
</dbReference>
<dbReference type="Pfam" id="PF13637">
    <property type="entry name" value="Ank_4"/>
    <property type="match status" value="1"/>
</dbReference>
<comment type="caution">
    <text evidence="5">The sequence shown here is derived from an EMBL/GenBank/DDBJ whole genome shotgun (WGS) entry which is preliminary data.</text>
</comment>
<evidence type="ECO:0000256" key="1">
    <source>
        <dbReference type="ARBA" id="ARBA00022737"/>
    </source>
</evidence>
<accession>A0A9P9XT41</accession>